<dbReference type="SUPFAM" id="SSF55729">
    <property type="entry name" value="Acyl-CoA N-acyltransferases (Nat)"/>
    <property type="match status" value="1"/>
</dbReference>
<protein>
    <submittedName>
        <fullName evidence="2">GNAT family N-acetyltransferase</fullName>
    </submittedName>
</protein>
<reference evidence="3" key="1">
    <citation type="journal article" date="2019" name="Int. J. Syst. Evol. Microbiol.">
        <title>The Global Catalogue of Microorganisms (GCM) 10K type strain sequencing project: providing services to taxonomists for standard genome sequencing and annotation.</title>
        <authorList>
            <consortium name="The Broad Institute Genomics Platform"/>
            <consortium name="The Broad Institute Genome Sequencing Center for Infectious Disease"/>
            <person name="Wu L."/>
            <person name="Ma J."/>
        </authorList>
    </citation>
    <scope>NUCLEOTIDE SEQUENCE [LARGE SCALE GENOMIC DNA]</scope>
    <source>
        <strain evidence="3">TBRC 1276</strain>
    </source>
</reference>
<organism evidence="2 3">
    <name type="scientific">Nonomuraea purpurea</name>
    <dbReference type="NCBI Taxonomy" id="1849276"/>
    <lineage>
        <taxon>Bacteria</taxon>
        <taxon>Bacillati</taxon>
        <taxon>Actinomycetota</taxon>
        <taxon>Actinomycetes</taxon>
        <taxon>Streptosporangiales</taxon>
        <taxon>Streptosporangiaceae</taxon>
        <taxon>Nonomuraea</taxon>
    </lineage>
</organism>
<dbReference type="PANTHER" id="PTHR39173">
    <property type="entry name" value="ACETYLTRANSFERASE"/>
    <property type="match status" value="1"/>
</dbReference>
<evidence type="ECO:0000313" key="2">
    <source>
        <dbReference type="EMBL" id="MFC4012155.1"/>
    </source>
</evidence>
<gene>
    <name evidence="2" type="ORF">ACFOY2_33310</name>
</gene>
<accession>A0ABV8GDX2</accession>
<dbReference type="Proteomes" id="UP001595851">
    <property type="component" value="Unassembled WGS sequence"/>
</dbReference>
<dbReference type="PANTHER" id="PTHR39173:SF1">
    <property type="entry name" value="ACETYLTRANSFERASE"/>
    <property type="match status" value="1"/>
</dbReference>
<dbReference type="PROSITE" id="PS51186">
    <property type="entry name" value="GNAT"/>
    <property type="match status" value="1"/>
</dbReference>
<evidence type="ECO:0000313" key="3">
    <source>
        <dbReference type="Proteomes" id="UP001595851"/>
    </source>
</evidence>
<dbReference type="Pfam" id="PF13302">
    <property type="entry name" value="Acetyltransf_3"/>
    <property type="match status" value="1"/>
</dbReference>
<proteinExistence type="predicted"/>
<name>A0ABV8GDX2_9ACTN</name>
<dbReference type="RefSeq" id="WP_379532075.1">
    <property type="nucleotide sequence ID" value="NZ_JBHSBI010000019.1"/>
</dbReference>
<dbReference type="Gene3D" id="3.40.630.30">
    <property type="match status" value="1"/>
</dbReference>
<dbReference type="EMBL" id="JBHSBI010000019">
    <property type="protein sequence ID" value="MFC4012155.1"/>
    <property type="molecule type" value="Genomic_DNA"/>
</dbReference>
<keyword evidence="3" id="KW-1185">Reference proteome</keyword>
<comment type="caution">
    <text evidence="2">The sequence shown here is derived from an EMBL/GenBank/DDBJ whole genome shotgun (WGS) entry which is preliminary data.</text>
</comment>
<dbReference type="CDD" id="cd04301">
    <property type="entry name" value="NAT_SF"/>
    <property type="match status" value="1"/>
</dbReference>
<feature type="domain" description="N-acetyltransferase" evidence="1">
    <location>
        <begin position="35"/>
        <end position="175"/>
    </location>
</feature>
<evidence type="ECO:0000259" key="1">
    <source>
        <dbReference type="PROSITE" id="PS51186"/>
    </source>
</evidence>
<sequence>MPEFIDPTVRVRASFLTAMAEFRANRDYPASWFVDDVDPPALTDPQAFAAYVTRVLGERTQSGVQSGYVPMTTLWWADGERFLGRLAIRHQLTPALEELGGHIGYDVRPSARRRGHATAMLAAALPIARALGISEALVMCDRTNAASRRVIETNGGRLIDVTAKKRRYWVPTTRP</sequence>
<dbReference type="InterPro" id="IPR000182">
    <property type="entry name" value="GNAT_dom"/>
</dbReference>
<dbReference type="InterPro" id="IPR016181">
    <property type="entry name" value="Acyl_CoA_acyltransferase"/>
</dbReference>